<protein>
    <submittedName>
        <fullName evidence="2">Uncharacterized protein</fullName>
    </submittedName>
</protein>
<feature type="coiled-coil region" evidence="1">
    <location>
        <begin position="10"/>
        <end position="44"/>
    </location>
</feature>
<dbReference type="EMBL" id="MN740573">
    <property type="protein sequence ID" value="QHU34519.1"/>
    <property type="molecule type" value="Genomic_DNA"/>
</dbReference>
<evidence type="ECO:0000256" key="1">
    <source>
        <dbReference type="SAM" id="Coils"/>
    </source>
</evidence>
<accession>A0A6C0LUS8</accession>
<organism evidence="2">
    <name type="scientific">viral metagenome</name>
    <dbReference type="NCBI Taxonomy" id="1070528"/>
    <lineage>
        <taxon>unclassified sequences</taxon>
        <taxon>metagenomes</taxon>
        <taxon>organismal metagenomes</taxon>
    </lineage>
</organism>
<evidence type="ECO:0000313" key="2">
    <source>
        <dbReference type="EMBL" id="QHU34519.1"/>
    </source>
</evidence>
<name>A0A6C0LUS8_9ZZZZ</name>
<proteinExistence type="predicted"/>
<dbReference type="AlphaFoldDB" id="A0A6C0LUS8"/>
<sequence length="120" mass="13816">MSIKETINELDKIKTEINRNNSLNRALRQRSKILEEEISSYLETKAPSGVKWGDRSIVLKTSERRPAKSKSAKERDILSLLEEVGINDPHKFYGRIVEAQKGESVEHKKLLIKKIKKNCN</sequence>
<reference evidence="2" key="1">
    <citation type="journal article" date="2020" name="Nature">
        <title>Giant virus diversity and host interactions through global metagenomics.</title>
        <authorList>
            <person name="Schulz F."/>
            <person name="Roux S."/>
            <person name="Paez-Espino D."/>
            <person name="Jungbluth S."/>
            <person name="Walsh D.A."/>
            <person name="Denef V.J."/>
            <person name="McMahon K.D."/>
            <person name="Konstantinidis K.T."/>
            <person name="Eloe-Fadrosh E.A."/>
            <person name="Kyrpides N.C."/>
            <person name="Woyke T."/>
        </authorList>
    </citation>
    <scope>NUCLEOTIDE SEQUENCE</scope>
    <source>
        <strain evidence="2">GVMAG-S-1016713-169</strain>
    </source>
</reference>
<keyword evidence="1" id="KW-0175">Coiled coil</keyword>